<gene>
    <name evidence="10" type="ORF">ACMD2_02448</name>
</gene>
<dbReference type="GO" id="GO:0016020">
    <property type="term" value="C:membrane"/>
    <property type="evidence" value="ECO:0007669"/>
    <property type="project" value="UniProtKB-SubCell"/>
</dbReference>
<feature type="transmembrane region" description="Helical" evidence="8">
    <location>
        <begin position="7"/>
        <end position="26"/>
    </location>
</feature>
<evidence type="ECO:0000256" key="8">
    <source>
        <dbReference type="SAM" id="Phobius"/>
    </source>
</evidence>
<dbReference type="AlphaFoldDB" id="A0A199UWT3"/>
<dbReference type="InterPro" id="IPR012419">
    <property type="entry name" value="Cas1_AcylTrans_dom"/>
</dbReference>
<feature type="domain" description="Cas1p 10 TM acyl transferase" evidence="9">
    <location>
        <begin position="207"/>
        <end position="284"/>
    </location>
</feature>
<keyword evidence="4 8" id="KW-0812">Transmembrane</keyword>
<dbReference type="GO" id="GO:0009834">
    <property type="term" value="P:plant-type secondary cell wall biogenesis"/>
    <property type="evidence" value="ECO:0007669"/>
    <property type="project" value="TreeGrafter"/>
</dbReference>
<dbReference type="PANTHER" id="PTHR13533:SF48">
    <property type="entry name" value="PROTEIN REDUCED WALL ACETYLATION 2"/>
    <property type="match status" value="1"/>
</dbReference>
<dbReference type="PANTHER" id="PTHR13533">
    <property type="entry name" value="N-ACETYLNEURAMINATE 9-O-ACETYLTRANSFERASE"/>
    <property type="match status" value="1"/>
</dbReference>
<feature type="transmembrane region" description="Helical" evidence="8">
    <location>
        <begin position="247"/>
        <end position="267"/>
    </location>
</feature>
<comment type="subcellular location">
    <subcellularLocation>
        <location evidence="1">Membrane</location>
        <topology evidence="1">Multi-pass membrane protein</topology>
    </subcellularLocation>
</comment>
<evidence type="ECO:0000256" key="3">
    <source>
        <dbReference type="ARBA" id="ARBA00022679"/>
    </source>
</evidence>
<dbReference type="GO" id="GO:0005794">
    <property type="term" value="C:Golgi apparatus"/>
    <property type="evidence" value="ECO:0007669"/>
    <property type="project" value="TreeGrafter"/>
</dbReference>
<feature type="transmembrane region" description="Helical" evidence="8">
    <location>
        <begin position="287"/>
        <end position="308"/>
    </location>
</feature>
<evidence type="ECO:0000256" key="6">
    <source>
        <dbReference type="ARBA" id="ARBA00023136"/>
    </source>
</evidence>
<keyword evidence="7" id="KW-0325">Glycoprotein</keyword>
<dbReference type="Pfam" id="PF07779">
    <property type="entry name" value="Cas1_AcylT"/>
    <property type="match status" value="1"/>
</dbReference>
<name>A0A199UWT3_ANACO</name>
<evidence type="ECO:0000259" key="9">
    <source>
        <dbReference type="Pfam" id="PF07779"/>
    </source>
</evidence>
<dbReference type="GO" id="GO:0010411">
    <property type="term" value="P:xyloglucan metabolic process"/>
    <property type="evidence" value="ECO:0007669"/>
    <property type="project" value="TreeGrafter"/>
</dbReference>
<comment type="similarity">
    <text evidence="2">Belongs to the PC-esterase family. CASD1 subfamily.</text>
</comment>
<evidence type="ECO:0000256" key="1">
    <source>
        <dbReference type="ARBA" id="ARBA00004141"/>
    </source>
</evidence>
<dbReference type="GO" id="GO:0045492">
    <property type="term" value="P:xylan biosynthetic process"/>
    <property type="evidence" value="ECO:0007669"/>
    <property type="project" value="TreeGrafter"/>
</dbReference>
<sequence>MARSLRLKLFACFAVIVIVWEVPSVFDFVWSPFAFLLVFSMVSLLFCLIYCQTNAAYNDPDVSEPYPPMHEWHFRSGLDRYIWIVGMIYAYYHPTVSREVDGETGKNQSFASNTDQIIHCHNLPTGWLRVVRVSVQARKAYVQRISPLYVMDSDHVRFNLNNTMMLYSSVHCVHCSEEHNSAIPKLYSRALWVSASRSLLLPPNTYTMLKWLGKITLETYISQYHIWMRTGGPDKQPRKDLSLIPNYPMLNFLLTTAIYITVAHRVFGLTNKLKMVFIPSGDDKHLMYNIVVAAIVSVTLYAFSLTSVDPKESGL</sequence>
<feature type="transmembrane region" description="Helical" evidence="8">
    <location>
        <begin position="32"/>
        <end position="51"/>
    </location>
</feature>
<keyword evidence="3" id="KW-0808">Transferase</keyword>
<evidence type="ECO:0000256" key="5">
    <source>
        <dbReference type="ARBA" id="ARBA00022989"/>
    </source>
</evidence>
<reference evidence="10 11" key="1">
    <citation type="journal article" date="2016" name="DNA Res.">
        <title>The draft genome of MD-2 pineapple using hybrid error correction of long reads.</title>
        <authorList>
            <person name="Redwan R.M."/>
            <person name="Saidin A."/>
            <person name="Kumar S.V."/>
        </authorList>
    </citation>
    <scope>NUCLEOTIDE SEQUENCE [LARGE SCALE GENOMIC DNA]</scope>
    <source>
        <strain evidence="11">cv. MD2</strain>
        <tissue evidence="10">Leaf</tissue>
    </source>
</reference>
<dbReference type="EMBL" id="LSRQ01004555">
    <property type="protein sequence ID" value="OAY69090.1"/>
    <property type="molecule type" value="Genomic_DNA"/>
</dbReference>
<dbReference type="GO" id="GO:0016407">
    <property type="term" value="F:acetyltransferase activity"/>
    <property type="evidence" value="ECO:0007669"/>
    <property type="project" value="TreeGrafter"/>
</dbReference>
<comment type="caution">
    <text evidence="10">The sequence shown here is derived from an EMBL/GenBank/DDBJ whole genome shotgun (WGS) entry which is preliminary data.</text>
</comment>
<proteinExistence type="inferred from homology"/>
<evidence type="ECO:0000313" key="10">
    <source>
        <dbReference type="EMBL" id="OAY69090.1"/>
    </source>
</evidence>
<dbReference type="Proteomes" id="UP000092600">
    <property type="component" value="Unassembled WGS sequence"/>
</dbReference>
<protein>
    <submittedName>
        <fullName evidence="10">Protein REDUCED WALL ACETYLATION 2</fullName>
    </submittedName>
</protein>
<keyword evidence="5 8" id="KW-1133">Transmembrane helix</keyword>
<keyword evidence="6 8" id="KW-0472">Membrane</keyword>
<evidence type="ECO:0000256" key="4">
    <source>
        <dbReference type="ARBA" id="ARBA00022692"/>
    </source>
</evidence>
<evidence type="ECO:0000313" key="11">
    <source>
        <dbReference type="Proteomes" id="UP000092600"/>
    </source>
</evidence>
<evidence type="ECO:0000256" key="2">
    <source>
        <dbReference type="ARBA" id="ARBA00010666"/>
    </source>
</evidence>
<evidence type="ECO:0000256" key="7">
    <source>
        <dbReference type="ARBA" id="ARBA00023180"/>
    </source>
</evidence>
<organism evidence="10 11">
    <name type="scientific">Ananas comosus</name>
    <name type="common">Pineapple</name>
    <name type="synonym">Ananas ananas</name>
    <dbReference type="NCBI Taxonomy" id="4615"/>
    <lineage>
        <taxon>Eukaryota</taxon>
        <taxon>Viridiplantae</taxon>
        <taxon>Streptophyta</taxon>
        <taxon>Embryophyta</taxon>
        <taxon>Tracheophyta</taxon>
        <taxon>Spermatophyta</taxon>
        <taxon>Magnoliopsida</taxon>
        <taxon>Liliopsida</taxon>
        <taxon>Poales</taxon>
        <taxon>Bromeliaceae</taxon>
        <taxon>Bromelioideae</taxon>
        <taxon>Ananas</taxon>
    </lineage>
</organism>
<accession>A0A199UWT3</accession>